<dbReference type="EMBL" id="JAUSRA010000001">
    <property type="protein sequence ID" value="MDP9795348.1"/>
    <property type="molecule type" value="Genomic_DNA"/>
</dbReference>
<proteinExistence type="predicted"/>
<dbReference type="Proteomes" id="UP001240984">
    <property type="component" value="Unassembled WGS sequence"/>
</dbReference>
<evidence type="ECO:0000313" key="3">
    <source>
        <dbReference type="EMBL" id="MDP9795348.1"/>
    </source>
</evidence>
<keyword evidence="1" id="KW-0597">Phosphoprotein</keyword>
<evidence type="ECO:0000256" key="1">
    <source>
        <dbReference type="PROSITE-ProRule" id="PRU00110"/>
    </source>
</evidence>
<dbReference type="Pfam" id="PF01627">
    <property type="entry name" value="Hpt"/>
    <property type="match status" value="1"/>
</dbReference>
<reference evidence="3 4" key="1">
    <citation type="submission" date="2023-07" db="EMBL/GenBank/DDBJ databases">
        <title>Sequencing the genomes of 1000 actinobacteria strains.</title>
        <authorList>
            <person name="Klenk H.-P."/>
        </authorList>
    </citation>
    <scope>NUCLEOTIDE SEQUENCE [LARGE SCALE GENOMIC DNA]</scope>
    <source>
        <strain evidence="3 4">DSM 44710</strain>
    </source>
</reference>
<sequence>MTDARAAALHERLLDIAGPDPSPAERALMARLIENFLRKVPAMLDDLETLLAGDDPAATRTAAHALRGSASNIGADGLALLAGALEDEIRAGHPPAPAAITALRTEIDAVRPLLTAAADRLTG</sequence>
<evidence type="ECO:0000313" key="4">
    <source>
        <dbReference type="Proteomes" id="UP001240984"/>
    </source>
</evidence>
<dbReference type="CDD" id="cd00088">
    <property type="entry name" value="HPT"/>
    <property type="match status" value="1"/>
</dbReference>
<dbReference type="RefSeq" id="WP_306831088.1">
    <property type="nucleotide sequence ID" value="NZ_JAUSRA010000001.1"/>
</dbReference>
<dbReference type="InterPro" id="IPR008207">
    <property type="entry name" value="Sig_transdc_His_kin_Hpt_dom"/>
</dbReference>
<keyword evidence="4" id="KW-1185">Reference proteome</keyword>
<comment type="caution">
    <text evidence="3">The sequence shown here is derived from an EMBL/GenBank/DDBJ whole genome shotgun (WGS) entry which is preliminary data.</text>
</comment>
<dbReference type="SUPFAM" id="SSF47226">
    <property type="entry name" value="Histidine-containing phosphotransfer domain, HPT domain"/>
    <property type="match status" value="1"/>
</dbReference>
<accession>A0ABT9MVT9</accession>
<evidence type="ECO:0000259" key="2">
    <source>
        <dbReference type="PROSITE" id="PS50894"/>
    </source>
</evidence>
<dbReference type="InterPro" id="IPR036641">
    <property type="entry name" value="HPT_dom_sf"/>
</dbReference>
<feature type="modified residue" description="Phosphohistidine" evidence="1">
    <location>
        <position position="64"/>
    </location>
</feature>
<dbReference type="PROSITE" id="PS50894">
    <property type="entry name" value="HPT"/>
    <property type="match status" value="1"/>
</dbReference>
<protein>
    <submittedName>
        <fullName evidence="3">HPt (Histidine-containing phosphotransfer) domain-containing protein</fullName>
    </submittedName>
</protein>
<dbReference type="SMART" id="SM00073">
    <property type="entry name" value="HPT"/>
    <property type="match status" value="1"/>
</dbReference>
<name>A0ABT9MVT9_9ACTN</name>
<feature type="domain" description="HPt" evidence="2">
    <location>
        <begin position="25"/>
        <end position="117"/>
    </location>
</feature>
<dbReference type="Gene3D" id="1.20.120.160">
    <property type="entry name" value="HPT domain"/>
    <property type="match status" value="1"/>
</dbReference>
<organism evidence="3 4">
    <name type="scientific">Catenuloplanes nepalensis</name>
    <dbReference type="NCBI Taxonomy" id="587533"/>
    <lineage>
        <taxon>Bacteria</taxon>
        <taxon>Bacillati</taxon>
        <taxon>Actinomycetota</taxon>
        <taxon>Actinomycetes</taxon>
        <taxon>Micromonosporales</taxon>
        <taxon>Micromonosporaceae</taxon>
        <taxon>Catenuloplanes</taxon>
    </lineage>
</organism>
<gene>
    <name evidence="3" type="ORF">J2S43_003860</name>
</gene>